<sequence>MKMKHIYVIIKPYILLGFFVVNKNKFLYMEYATCNATAFQGFLQYVAKENPKKHIIIVLDNVRIHHAKLLKSCLRKNSQRLTLIFLSPYSPNLNVLECIWKWLE</sequence>
<keyword evidence="1" id="KW-1133">Transmembrane helix</keyword>
<comment type="caution">
    <text evidence="3">The sequence shown here is derived from an EMBL/GenBank/DDBJ whole genome shotgun (WGS) entry which is preliminary data.</text>
</comment>
<evidence type="ECO:0000313" key="4">
    <source>
        <dbReference type="Proteomes" id="UP000222054"/>
    </source>
</evidence>
<reference evidence="3 4" key="1">
    <citation type="submission" date="2017-09" db="EMBL/GenBank/DDBJ databases">
        <title>Large-scale bioinformatics analysis of Bacillus genomes uncovers conserved roles of natural products in bacterial physiology.</title>
        <authorList>
            <consortium name="Agbiome Team Llc"/>
            <person name="Bleich R.M."/>
            <person name="Grubbs K.J."/>
            <person name="Santa Maria K.C."/>
            <person name="Allen S.E."/>
            <person name="Farag S."/>
            <person name="Shank E.A."/>
            <person name="Bowers A."/>
        </authorList>
    </citation>
    <scope>NUCLEOTIDE SEQUENCE [LARGE SCALE GENOMIC DNA]</scope>
    <source>
        <strain evidence="3 4">AFS053130</strain>
    </source>
</reference>
<dbReference type="RefSeq" id="WP_098775677.1">
    <property type="nucleotide sequence ID" value="NZ_NUHO01000012.1"/>
</dbReference>
<evidence type="ECO:0000313" key="3">
    <source>
        <dbReference type="EMBL" id="PGM97600.1"/>
    </source>
</evidence>
<dbReference type="AlphaFoldDB" id="A0A2B9E958"/>
<feature type="domain" description="Tc1-like transposase DDE" evidence="2">
    <location>
        <begin position="15"/>
        <end position="103"/>
    </location>
</feature>
<organism evidence="3 4">
    <name type="scientific">Bacillus cereus</name>
    <dbReference type="NCBI Taxonomy" id="1396"/>
    <lineage>
        <taxon>Bacteria</taxon>
        <taxon>Bacillati</taxon>
        <taxon>Bacillota</taxon>
        <taxon>Bacilli</taxon>
        <taxon>Bacillales</taxon>
        <taxon>Bacillaceae</taxon>
        <taxon>Bacillus</taxon>
        <taxon>Bacillus cereus group</taxon>
    </lineage>
</organism>
<evidence type="ECO:0000256" key="1">
    <source>
        <dbReference type="SAM" id="Phobius"/>
    </source>
</evidence>
<feature type="transmembrane region" description="Helical" evidence="1">
    <location>
        <begin position="6"/>
        <end position="22"/>
    </location>
</feature>
<keyword evidence="1" id="KW-0472">Membrane</keyword>
<dbReference type="Gene3D" id="3.30.420.10">
    <property type="entry name" value="Ribonuclease H-like superfamily/Ribonuclease H"/>
    <property type="match status" value="1"/>
</dbReference>
<gene>
    <name evidence="3" type="ORF">CN958_02185</name>
</gene>
<dbReference type="Pfam" id="PF13358">
    <property type="entry name" value="DDE_3"/>
    <property type="match status" value="1"/>
</dbReference>
<dbReference type="Proteomes" id="UP000222054">
    <property type="component" value="Unassembled WGS sequence"/>
</dbReference>
<dbReference type="InterPro" id="IPR036397">
    <property type="entry name" value="RNaseH_sf"/>
</dbReference>
<dbReference type="InterPro" id="IPR038717">
    <property type="entry name" value="Tc1-like_DDE_dom"/>
</dbReference>
<dbReference type="EMBL" id="NUHO01000012">
    <property type="protein sequence ID" value="PGM97600.1"/>
    <property type="molecule type" value="Genomic_DNA"/>
</dbReference>
<name>A0A2B9E958_BACCE</name>
<protein>
    <recommendedName>
        <fullName evidence="2">Tc1-like transposase DDE domain-containing protein</fullName>
    </recommendedName>
</protein>
<accession>A0A2B9E958</accession>
<keyword evidence="1" id="KW-0812">Transmembrane</keyword>
<proteinExistence type="predicted"/>
<dbReference type="GO" id="GO:0003676">
    <property type="term" value="F:nucleic acid binding"/>
    <property type="evidence" value="ECO:0007669"/>
    <property type="project" value="InterPro"/>
</dbReference>
<evidence type="ECO:0000259" key="2">
    <source>
        <dbReference type="Pfam" id="PF13358"/>
    </source>
</evidence>